<comment type="subcellular location">
    <subcellularLocation>
        <location evidence="4">Periplasm</location>
    </subcellularLocation>
</comment>
<organism evidence="6 7">
    <name type="scientific">Marinomonas ostreistagni</name>
    <dbReference type="NCBI Taxonomy" id="359209"/>
    <lineage>
        <taxon>Bacteria</taxon>
        <taxon>Pseudomonadati</taxon>
        <taxon>Pseudomonadota</taxon>
        <taxon>Gammaproteobacteria</taxon>
        <taxon>Oceanospirillales</taxon>
        <taxon>Oceanospirillaceae</taxon>
        <taxon>Marinomonas</taxon>
    </lineage>
</organism>
<dbReference type="InterPro" id="IPR014340">
    <property type="entry name" value="LptA"/>
</dbReference>
<comment type="function">
    <text evidence="4">Involved in the assembly of lipopolysaccharide (LPS). Required for the translocation of LPS from the inner membrane to the outer membrane. May form a bridge between the inner membrane and the outer membrane, via interactions with LptC and LptD, thereby facilitating LPS transfer across the periplasm.</text>
</comment>
<dbReference type="RefSeq" id="WP_199460795.1">
    <property type="nucleotide sequence ID" value="NZ_JAEMUH010000002.1"/>
</dbReference>
<keyword evidence="1 4" id="KW-0813">Transport</keyword>
<keyword evidence="2 4" id="KW-0732">Signal</keyword>
<protein>
    <recommendedName>
        <fullName evidence="4">Lipopolysaccharide export system protein LptA</fullName>
    </recommendedName>
</protein>
<feature type="chain" id="PRO_5044910259" description="Lipopolysaccharide export system protein LptA" evidence="4">
    <location>
        <begin position="27"/>
        <end position="173"/>
    </location>
</feature>
<evidence type="ECO:0000256" key="2">
    <source>
        <dbReference type="ARBA" id="ARBA00022729"/>
    </source>
</evidence>
<dbReference type="InterPro" id="IPR052037">
    <property type="entry name" value="LPS_export_LptA"/>
</dbReference>
<comment type="subunit">
    <text evidence="4">Component of the lipopolysaccharide transport and assembly complex.</text>
</comment>
<gene>
    <name evidence="4 6" type="primary">lptA</name>
    <name evidence="6" type="ORF">JHD44_02590</name>
</gene>
<evidence type="ECO:0000256" key="4">
    <source>
        <dbReference type="HAMAP-Rule" id="MF_01914"/>
    </source>
</evidence>
<feature type="domain" description="Organic solvent tolerance-like N-terminal" evidence="5">
    <location>
        <begin position="36"/>
        <end position="148"/>
    </location>
</feature>
<name>A0ABS0Z7C5_9GAMM</name>
<accession>A0ABS0Z7C5</accession>
<dbReference type="Pfam" id="PF03968">
    <property type="entry name" value="LptD_N"/>
    <property type="match status" value="1"/>
</dbReference>
<evidence type="ECO:0000313" key="6">
    <source>
        <dbReference type="EMBL" id="MBJ7549556.1"/>
    </source>
</evidence>
<dbReference type="Proteomes" id="UP000598488">
    <property type="component" value="Unassembled WGS sequence"/>
</dbReference>
<dbReference type="HAMAP" id="MF_01914">
    <property type="entry name" value="LPS_assembly_LptA"/>
    <property type="match status" value="1"/>
</dbReference>
<evidence type="ECO:0000313" key="7">
    <source>
        <dbReference type="Proteomes" id="UP000598488"/>
    </source>
</evidence>
<keyword evidence="7" id="KW-1185">Reference proteome</keyword>
<evidence type="ECO:0000259" key="5">
    <source>
        <dbReference type="Pfam" id="PF03968"/>
    </source>
</evidence>
<evidence type="ECO:0000256" key="3">
    <source>
        <dbReference type="ARBA" id="ARBA00022764"/>
    </source>
</evidence>
<sequence length="173" mass="19035" precursor="true">MTLQINKLKIALTAAILSLSSSVVMALPDDLNQPINIEADKAFFDQKEGSANYSGNVVVTQGSIRIEAELLKIKTNPSTGEFQSLSAEGTPSSFAQQLNEEGKQMKANGDMLNYDVQKGQLEIHKNGYLQRGDDEISADFIRYLMNNETFKAENRGSGRVNMTLQPTSSEQQN</sequence>
<proteinExistence type="inferred from homology"/>
<dbReference type="EMBL" id="JAEMUH010000002">
    <property type="protein sequence ID" value="MBJ7549556.1"/>
    <property type="molecule type" value="Genomic_DNA"/>
</dbReference>
<keyword evidence="3 4" id="KW-0574">Periplasm</keyword>
<evidence type="ECO:0000256" key="1">
    <source>
        <dbReference type="ARBA" id="ARBA00022448"/>
    </source>
</evidence>
<comment type="caution">
    <text evidence="6">The sequence shown here is derived from an EMBL/GenBank/DDBJ whole genome shotgun (WGS) entry which is preliminary data.</text>
</comment>
<dbReference type="NCBIfam" id="TIGR03002">
    <property type="entry name" value="outer_YhbN_LptA"/>
    <property type="match status" value="1"/>
</dbReference>
<feature type="signal peptide" evidence="4">
    <location>
        <begin position="1"/>
        <end position="26"/>
    </location>
</feature>
<dbReference type="PANTHER" id="PTHR36504:SF1">
    <property type="entry name" value="LIPOPOLYSACCHARIDE EXPORT SYSTEM PROTEIN LPTA"/>
    <property type="match status" value="1"/>
</dbReference>
<dbReference type="InterPro" id="IPR005653">
    <property type="entry name" value="OstA-like_N"/>
</dbReference>
<reference evidence="6 7" key="1">
    <citation type="submission" date="2020-12" db="EMBL/GenBank/DDBJ databases">
        <title>Comparative genome analysis of fungal antagonists Marinomonas ostreistagni 398 and M. spartinae 468.</title>
        <authorList>
            <person name="Fields J.L."/>
            <person name="Mavrodi O.V."/>
            <person name="Biber P.D."/>
            <person name="Indest K.J."/>
            <person name="Mavrodi D.V."/>
        </authorList>
    </citation>
    <scope>NUCLEOTIDE SEQUENCE [LARGE SCALE GENOMIC DNA]</scope>
    <source>
        <strain evidence="6 7">USM7</strain>
    </source>
</reference>
<comment type="similarity">
    <text evidence="4">Belongs to the LptA family.</text>
</comment>
<dbReference type="PANTHER" id="PTHR36504">
    <property type="entry name" value="LIPOPOLYSACCHARIDE EXPORT SYSTEM PROTEIN LPTA"/>
    <property type="match status" value="1"/>
</dbReference>
<dbReference type="Gene3D" id="2.60.450.10">
    <property type="entry name" value="Lipopolysaccharide (LPS) transport protein A like domain"/>
    <property type="match status" value="1"/>
</dbReference>